<dbReference type="EMBL" id="MTYH01000050">
    <property type="protein sequence ID" value="PNP42437.1"/>
    <property type="molecule type" value="Genomic_DNA"/>
</dbReference>
<dbReference type="Proteomes" id="UP000236546">
    <property type="component" value="Unassembled WGS sequence"/>
</dbReference>
<comment type="caution">
    <text evidence="1">The sequence shown here is derived from an EMBL/GenBank/DDBJ whole genome shotgun (WGS) entry which is preliminary data.</text>
</comment>
<name>A0A2K0TA93_9HYPO</name>
<protein>
    <submittedName>
        <fullName evidence="1">Uncharacterized protein</fullName>
    </submittedName>
</protein>
<accession>A0A2K0TA93</accession>
<evidence type="ECO:0000313" key="1">
    <source>
        <dbReference type="EMBL" id="PNP42437.1"/>
    </source>
</evidence>
<sequence>MILELDAPESAYYRHRPMPCYTTVSERPSWATPVQIIGTSGNQDVGIRKSGKLEVGSLK</sequence>
<evidence type="ECO:0000313" key="2">
    <source>
        <dbReference type="Proteomes" id="UP000236546"/>
    </source>
</evidence>
<proteinExistence type="predicted"/>
<gene>
    <name evidence="1" type="ORF">TGAMA5MH_05178</name>
</gene>
<reference evidence="1 2" key="1">
    <citation type="submission" date="2017-02" db="EMBL/GenBank/DDBJ databases">
        <title>Genomes of Trichoderma spp. with biocontrol activity.</title>
        <authorList>
            <person name="Gardiner D."/>
            <person name="Kazan K."/>
            <person name="Vos C."/>
            <person name="Harvey P."/>
        </authorList>
    </citation>
    <scope>NUCLEOTIDE SEQUENCE [LARGE SCALE GENOMIC DNA]</scope>
    <source>
        <strain evidence="1 2">A5MH</strain>
    </source>
</reference>
<dbReference type="AlphaFoldDB" id="A0A2K0TA93"/>
<organism evidence="1 2">
    <name type="scientific">Trichoderma gamsii</name>
    <dbReference type="NCBI Taxonomy" id="398673"/>
    <lineage>
        <taxon>Eukaryota</taxon>
        <taxon>Fungi</taxon>
        <taxon>Dikarya</taxon>
        <taxon>Ascomycota</taxon>
        <taxon>Pezizomycotina</taxon>
        <taxon>Sordariomycetes</taxon>
        <taxon>Hypocreomycetidae</taxon>
        <taxon>Hypocreales</taxon>
        <taxon>Hypocreaceae</taxon>
        <taxon>Trichoderma</taxon>
    </lineage>
</organism>